<gene>
    <name evidence="1" type="ORF">H0E87_027753</name>
</gene>
<keyword evidence="2" id="KW-1185">Reference proteome</keyword>
<sequence length="68" mass="7580">MPMEDATKHRIALRDEQVGVMYSSLPGVGQRTPFCYAANIPTVPALRNHILNSDLADEFSLNEIYDSV</sequence>
<evidence type="ECO:0000313" key="1">
    <source>
        <dbReference type="EMBL" id="KAH8483113.1"/>
    </source>
</evidence>
<proteinExistence type="predicted"/>
<dbReference type="EMBL" id="JACEGQ020000017">
    <property type="protein sequence ID" value="KAH8483113.1"/>
    <property type="molecule type" value="Genomic_DNA"/>
</dbReference>
<comment type="caution">
    <text evidence="1">The sequence shown here is derived from an EMBL/GenBank/DDBJ whole genome shotgun (WGS) entry which is preliminary data.</text>
</comment>
<dbReference type="Proteomes" id="UP000807159">
    <property type="component" value="Chromosome 17"/>
</dbReference>
<name>A0A8T2WSJ6_POPDE</name>
<organism evidence="1 2">
    <name type="scientific">Populus deltoides</name>
    <name type="common">Eastern poplar</name>
    <name type="synonym">Eastern cottonwood</name>
    <dbReference type="NCBI Taxonomy" id="3696"/>
    <lineage>
        <taxon>Eukaryota</taxon>
        <taxon>Viridiplantae</taxon>
        <taxon>Streptophyta</taxon>
        <taxon>Embryophyta</taxon>
        <taxon>Tracheophyta</taxon>
        <taxon>Spermatophyta</taxon>
        <taxon>Magnoliopsida</taxon>
        <taxon>eudicotyledons</taxon>
        <taxon>Gunneridae</taxon>
        <taxon>Pentapetalae</taxon>
        <taxon>rosids</taxon>
        <taxon>fabids</taxon>
        <taxon>Malpighiales</taxon>
        <taxon>Salicaceae</taxon>
        <taxon>Saliceae</taxon>
        <taxon>Populus</taxon>
    </lineage>
</organism>
<dbReference type="AlphaFoldDB" id="A0A8T2WSJ6"/>
<accession>A0A8T2WSJ6</accession>
<reference evidence="1" key="1">
    <citation type="journal article" date="2021" name="J. Hered.">
        <title>Genome Assembly of Salicaceae Populus deltoides (Eastern Cottonwood) I-69 Based on Nanopore Sequencing and Hi-C Technologies.</title>
        <authorList>
            <person name="Bai S."/>
            <person name="Wu H."/>
            <person name="Zhang J."/>
            <person name="Pan Z."/>
            <person name="Zhao W."/>
            <person name="Li Z."/>
            <person name="Tong C."/>
        </authorList>
    </citation>
    <scope>NUCLEOTIDE SEQUENCE</scope>
    <source>
        <tissue evidence="1">Leaf</tissue>
    </source>
</reference>
<evidence type="ECO:0000313" key="2">
    <source>
        <dbReference type="Proteomes" id="UP000807159"/>
    </source>
</evidence>
<protein>
    <submittedName>
        <fullName evidence="1">Uncharacterized protein</fullName>
    </submittedName>
</protein>